<accession>A0A1H4FGN3</accession>
<name>A0A1H4FGN3_9FLAO</name>
<dbReference type="EMBL" id="FNRD01000013">
    <property type="protein sequence ID" value="SEA96543.1"/>
    <property type="molecule type" value="Genomic_DNA"/>
</dbReference>
<reference evidence="3" key="1">
    <citation type="submission" date="2016-10" db="EMBL/GenBank/DDBJ databases">
        <authorList>
            <person name="Varghese N."/>
            <person name="Submissions S."/>
        </authorList>
    </citation>
    <scope>NUCLEOTIDE SEQUENCE [LARGE SCALE GENOMIC DNA]</scope>
    <source>
        <strain evidence="3">DSM 22376</strain>
    </source>
</reference>
<keyword evidence="3" id="KW-1185">Reference proteome</keyword>
<dbReference type="Proteomes" id="UP000198951">
    <property type="component" value="Unassembled WGS sequence"/>
</dbReference>
<evidence type="ECO:0000256" key="1">
    <source>
        <dbReference type="SAM" id="Phobius"/>
    </source>
</evidence>
<gene>
    <name evidence="2" type="ORF">SAMN05443667_113104</name>
</gene>
<sequence>MMIDKKYREANLELLRSEHKNDRLFLCIGTFVIIAIGFSISFLLIMFFLMKLGG</sequence>
<feature type="transmembrane region" description="Helical" evidence="1">
    <location>
        <begin position="24"/>
        <end position="50"/>
    </location>
</feature>
<organism evidence="2 3">
    <name type="scientific">Flavobacterium gillisiae</name>
    <dbReference type="NCBI Taxonomy" id="150146"/>
    <lineage>
        <taxon>Bacteria</taxon>
        <taxon>Pseudomonadati</taxon>
        <taxon>Bacteroidota</taxon>
        <taxon>Flavobacteriia</taxon>
        <taxon>Flavobacteriales</taxon>
        <taxon>Flavobacteriaceae</taxon>
        <taxon>Flavobacterium</taxon>
    </lineage>
</organism>
<keyword evidence="1" id="KW-0472">Membrane</keyword>
<dbReference type="AlphaFoldDB" id="A0A1H4FGN3"/>
<protein>
    <submittedName>
        <fullName evidence="2">Uncharacterized protein</fullName>
    </submittedName>
</protein>
<evidence type="ECO:0000313" key="2">
    <source>
        <dbReference type="EMBL" id="SEA96543.1"/>
    </source>
</evidence>
<proteinExistence type="predicted"/>
<keyword evidence="1" id="KW-0812">Transmembrane</keyword>
<evidence type="ECO:0000313" key="3">
    <source>
        <dbReference type="Proteomes" id="UP000198951"/>
    </source>
</evidence>
<keyword evidence="1" id="KW-1133">Transmembrane helix</keyword>